<gene>
    <name evidence="1" type="ORF">GSUB_12800</name>
</gene>
<dbReference type="AlphaFoldDB" id="A0A0B5FIS2"/>
<dbReference type="HOGENOM" id="CLU_2273357_0_0_7"/>
<dbReference type="EMBL" id="CP010311">
    <property type="protein sequence ID" value="AJF07263.1"/>
    <property type="molecule type" value="Genomic_DNA"/>
</dbReference>
<dbReference type="STRING" id="483547.GSUB_12800"/>
<dbReference type="Proteomes" id="UP000035036">
    <property type="component" value="Chromosome"/>
</dbReference>
<dbReference type="OrthoDB" id="5402191at2"/>
<name>A0A0B5FIS2_9BACT</name>
<dbReference type="KEGG" id="gsb:GSUB_12800"/>
<evidence type="ECO:0000313" key="2">
    <source>
        <dbReference type="Proteomes" id="UP000035036"/>
    </source>
</evidence>
<evidence type="ECO:0000313" key="1">
    <source>
        <dbReference type="EMBL" id="AJF07263.1"/>
    </source>
</evidence>
<dbReference type="InterPro" id="IPR028960">
    <property type="entry name" value="Imm27"/>
</dbReference>
<organism evidence="1 2">
    <name type="scientific">Geoalkalibacter subterraneus</name>
    <dbReference type="NCBI Taxonomy" id="483547"/>
    <lineage>
        <taxon>Bacteria</taxon>
        <taxon>Pseudomonadati</taxon>
        <taxon>Thermodesulfobacteriota</taxon>
        <taxon>Desulfuromonadia</taxon>
        <taxon>Desulfuromonadales</taxon>
        <taxon>Geoalkalibacteraceae</taxon>
        <taxon>Geoalkalibacter</taxon>
    </lineage>
</organism>
<keyword evidence="2" id="KW-1185">Reference proteome</keyword>
<reference evidence="1 2" key="1">
    <citation type="journal article" date="2015" name="Genome Announc.">
        <title>Genomes of Geoalkalibacter ferrihydriticus Z-0531T and Geoalkalibacter subterraneus Red1T, Two Haloalkaliphilic Metal-Reducing Deltaproteobacteria.</title>
        <authorList>
            <person name="Badalamenti J.P."/>
            <person name="Krajmalnik-Brown R."/>
            <person name="Torres C.I."/>
            <person name="Bond D.R."/>
        </authorList>
    </citation>
    <scope>NUCLEOTIDE SEQUENCE [LARGE SCALE GENOMIC DNA]</scope>
    <source>
        <strain evidence="1 2">Red1</strain>
    </source>
</reference>
<protein>
    <submittedName>
        <fullName evidence="1">Uncharacterized protein</fullName>
    </submittedName>
</protein>
<sequence length="102" mass="11780">MVVDAEEWELKPEDRELRGFWIDLGSRMEKDGAWARIEWLIAERLELVARGEGKNALYRDPRDGRLWELAHDHAALKDGGPPRLSLLDAESAAQRYNQLENP</sequence>
<accession>A0A0B5FIS2</accession>
<dbReference type="RefSeq" id="WP_040201123.1">
    <property type="nucleotide sequence ID" value="NZ_CP010311.1"/>
</dbReference>
<dbReference type="Pfam" id="PF15590">
    <property type="entry name" value="Imm27"/>
    <property type="match status" value="1"/>
</dbReference>
<proteinExistence type="predicted"/>